<name>I2BBT6_SHIBC</name>
<evidence type="ECO:0000259" key="2">
    <source>
        <dbReference type="Pfam" id="PF14534"/>
    </source>
</evidence>
<dbReference type="Pfam" id="PF14534">
    <property type="entry name" value="DUF4440"/>
    <property type="match status" value="1"/>
</dbReference>
<dbReference type="SUPFAM" id="SSF54427">
    <property type="entry name" value="NTF2-like"/>
    <property type="match status" value="1"/>
</dbReference>
<dbReference type="InterPro" id="IPR027843">
    <property type="entry name" value="DUF4440"/>
</dbReference>
<dbReference type="KEGG" id="ebt:EBL_c29200"/>
<dbReference type="RefSeq" id="WP_002444728.1">
    <property type="nucleotide sequence ID" value="NC_017910.1"/>
</dbReference>
<dbReference type="eggNOG" id="COG4319">
    <property type="taxonomic scope" value="Bacteria"/>
</dbReference>
<gene>
    <name evidence="3" type="ordered locus">EBL_c29200</name>
</gene>
<dbReference type="InterPro" id="IPR032710">
    <property type="entry name" value="NTF2-like_dom_sf"/>
</dbReference>
<accession>I2BBT6</accession>
<dbReference type="OrthoDB" id="1633822at2"/>
<organism evidence="3 4">
    <name type="scientific">Shimwellia blattae (strain ATCC 29907 / DSM 4481 / JCM 1650 / NBRC 105725 / CDC 9005-74)</name>
    <name type="common">Escherichia blattae</name>
    <dbReference type="NCBI Taxonomy" id="630626"/>
    <lineage>
        <taxon>Bacteria</taxon>
        <taxon>Pseudomonadati</taxon>
        <taxon>Pseudomonadota</taxon>
        <taxon>Gammaproteobacteria</taxon>
        <taxon>Enterobacterales</taxon>
        <taxon>Enterobacteriaceae</taxon>
        <taxon>Shimwellia</taxon>
    </lineage>
</organism>
<keyword evidence="1" id="KW-0732">Signal</keyword>
<keyword evidence="4" id="KW-1185">Reference proteome</keyword>
<dbReference type="Proteomes" id="UP000001955">
    <property type="component" value="Chromosome"/>
</dbReference>
<evidence type="ECO:0000313" key="4">
    <source>
        <dbReference type="Proteomes" id="UP000001955"/>
    </source>
</evidence>
<feature type="signal peptide" evidence="1">
    <location>
        <begin position="1"/>
        <end position="21"/>
    </location>
</feature>
<feature type="chain" id="PRO_5003655371" description="DUF4440 domain-containing protein" evidence="1">
    <location>
        <begin position="22"/>
        <end position="147"/>
    </location>
</feature>
<dbReference type="HOGENOM" id="CLU_137417_0_1_6"/>
<proteinExistence type="predicted"/>
<protein>
    <recommendedName>
        <fullName evidence="2">DUF4440 domain-containing protein</fullName>
    </recommendedName>
</protein>
<feature type="domain" description="DUF4440" evidence="2">
    <location>
        <begin position="38"/>
        <end position="136"/>
    </location>
</feature>
<evidence type="ECO:0000313" key="3">
    <source>
        <dbReference type="EMBL" id="AFJ47990.1"/>
    </source>
</evidence>
<dbReference type="STRING" id="630626.EBL_c29200"/>
<dbReference type="EMBL" id="CP001560">
    <property type="protein sequence ID" value="AFJ47990.1"/>
    <property type="molecule type" value="Genomic_DNA"/>
</dbReference>
<dbReference type="AlphaFoldDB" id="I2BBT6"/>
<evidence type="ECO:0000256" key="1">
    <source>
        <dbReference type="SAM" id="SignalP"/>
    </source>
</evidence>
<sequence length="147" mass="16272">MKPSLRLVIPLLAGCVVQAQAAPPEVHATTPESFSEVFTRTINSGNIDALLGLYHDDAVVVTDGVTWRGKAKIKENLQGFMQLGGKLTTEDVYVLQYNDTALVRVKWRINDRKDSARILAQGESTEVLQKQPQGHWVYIIDHPFGAS</sequence>
<accession>K6VL25</accession>
<reference evidence="3 4" key="1">
    <citation type="journal article" date="2012" name="J. Bacteriol.">
        <title>Complete genome sequence of the B12-producing Shimwellia blattae strain DSM 4481, isolated from a cockroach.</title>
        <authorList>
            <person name="Brzuszkiewicz E."/>
            <person name="Waschkowitz T."/>
            <person name="Wiezer A."/>
            <person name="Daniel R."/>
        </authorList>
    </citation>
    <scope>NUCLEOTIDE SEQUENCE [LARGE SCALE GENOMIC DNA]</scope>
    <source>
        <strain evidence="4">ATCC 29907 / DSM 4481 / JCM 1650 / NBRC 105725 / CDC 9005-74</strain>
    </source>
</reference>
<dbReference type="Gene3D" id="3.10.450.50">
    <property type="match status" value="1"/>
</dbReference>